<dbReference type="EMBL" id="JASPKY010000280">
    <property type="protein sequence ID" value="KAK9711419.1"/>
    <property type="molecule type" value="Genomic_DNA"/>
</dbReference>
<organism evidence="2 3">
    <name type="scientific">Popillia japonica</name>
    <name type="common">Japanese beetle</name>
    <dbReference type="NCBI Taxonomy" id="7064"/>
    <lineage>
        <taxon>Eukaryota</taxon>
        <taxon>Metazoa</taxon>
        <taxon>Ecdysozoa</taxon>
        <taxon>Arthropoda</taxon>
        <taxon>Hexapoda</taxon>
        <taxon>Insecta</taxon>
        <taxon>Pterygota</taxon>
        <taxon>Neoptera</taxon>
        <taxon>Endopterygota</taxon>
        <taxon>Coleoptera</taxon>
        <taxon>Polyphaga</taxon>
        <taxon>Scarabaeiformia</taxon>
        <taxon>Scarabaeidae</taxon>
        <taxon>Rutelinae</taxon>
        <taxon>Popillia</taxon>
    </lineage>
</organism>
<gene>
    <name evidence="2" type="ORF">QE152_g25463</name>
</gene>
<evidence type="ECO:0000256" key="1">
    <source>
        <dbReference type="SAM" id="MobiDB-lite"/>
    </source>
</evidence>
<evidence type="ECO:0000313" key="3">
    <source>
        <dbReference type="Proteomes" id="UP001458880"/>
    </source>
</evidence>
<protein>
    <submittedName>
        <fullName evidence="2">Uncharacterized protein</fullName>
    </submittedName>
</protein>
<dbReference type="AlphaFoldDB" id="A0AAW1K1H3"/>
<comment type="caution">
    <text evidence="2">The sequence shown here is derived from an EMBL/GenBank/DDBJ whole genome shotgun (WGS) entry which is preliminary data.</text>
</comment>
<name>A0AAW1K1H3_POPJA</name>
<evidence type="ECO:0000313" key="2">
    <source>
        <dbReference type="EMBL" id="KAK9711419.1"/>
    </source>
</evidence>
<keyword evidence="3" id="KW-1185">Reference proteome</keyword>
<reference evidence="2 3" key="1">
    <citation type="journal article" date="2024" name="BMC Genomics">
        <title>De novo assembly and annotation of Popillia japonica's genome with initial clues to its potential as an invasive pest.</title>
        <authorList>
            <person name="Cucini C."/>
            <person name="Boschi S."/>
            <person name="Funari R."/>
            <person name="Cardaioli E."/>
            <person name="Iannotti N."/>
            <person name="Marturano G."/>
            <person name="Paoli F."/>
            <person name="Bruttini M."/>
            <person name="Carapelli A."/>
            <person name="Frati F."/>
            <person name="Nardi F."/>
        </authorList>
    </citation>
    <scope>NUCLEOTIDE SEQUENCE [LARGE SCALE GENOMIC DNA]</scope>
    <source>
        <strain evidence="2">DMR45628</strain>
    </source>
</reference>
<feature type="region of interest" description="Disordered" evidence="1">
    <location>
        <begin position="1"/>
        <end position="22"/>
    </location>
</feature>
<proteinExistence type="predicted"/>
<dbReference type="Proteomes" id="UP001458880">
    <property type="component" value="Unassembled WGS sequence"/>
</dbReference>
<sequence length="83" mass="9551">MALGIRLAKREESTMAGETRNRKRKVFGRNEGGEKGYEPHQRWKKSRRCKGKREGLVEGRADCFWRVDGDGSKPDQIAVRQGF</sequence>
<accession>A0AAW1K1H3</accession>